<sequence length="56" mass="6257">MQLGFSKVGTTILCHDRMPFFALLEALHPVGSFDSIEKQGKPSLSSEMHDKPRILD</sequence>
<evidence type="ECO:0000313" key="3">
    <source>
        <dbReference type="Proteomes" id="UP000534294"/>
    </source>
</evidence>
<feature type="compositionally biased region" description="Basic and acidic residues" evidence="1">
    <location>
        <begin position="47"/>
        <end position="56"/>
    </location>
</feature>
<dbReference type="AlphaFoldDB" id="A0A7W8DQW0"/>
<feature type="region of interest" description="Disordered" evidence="1">
    <location>
        <begin position="36"/>
        <end position="56"/>
    </location>
</feature>
<gene>
    <name evidence="2" type="ORF">HNQ64_002893</name>
</gene>
<dbReference type="Proteomes" id="UP000534294">
    <property type="component" value="Unassembled WGS sequence"/>
</dbReference>
<protein>
    <submittedName>
        <fullName evidence="2">Uncharacterized protein</fullName>
    </submittedName>
</protein>
<dbReference type="EMBL" id="JACHIF010000005">
    <property type="protein sequence ID" value="MBB5038630.1"/>
    <property type="molecule type" value="Genomic_DNA"/>
</dbReference>
<name>A0A7W8DQW0_9BACT</name>
<keyword evidence="3" id="KW-1185">Reference proteome</keyword>
<evidence type="ECO:0000313" key="2">
    <source>
        <dbReference type="EMBL" id="MBB5038630.1"/>
    </source>
</evidence>
<proteinExistence type="predicted"/>
<organism evidence="2 3">
    <name type="scientific">Prosthecobacter dejongeii</name>
    <dbReference type="NCBI Taxonomy" id="48465"/>
    <lineage>
        <taxon>Bacteria</taxon>
        <taxon>Pseudomonadati</taxon>
        <taxon>Verrucomicrobiota</taxon>
        <taxon>Verrucomicrobiia</taxon>
        <taxon>Verrucomicrobiales</taxon>
        <taxon>Verrucomicrobiaceae</taxon>
        <taxon>Prosthecobacter</taxon>
    </lineage>
</organism>
<accession>A0A7W8DQW0</accession>
<comment type="caution">
    <text evidence="2">The sequence shown here is derived from an EMBL/GenBank/DDBJ whole genome shotgun (WGS) entry which is preliminary data.</text>
</comment>
<evidence type="ECO:0000256" key="1">
    <source>
        <dbReference type="SAM" id="MobiDB-lite"/>
    </source>
</evidence>
<reference evidence="2 3" key="1">
    <citation type="submission" date="2020-08" db="EMBL/GenBank/DDBJ databases">
        <title>Genomic Encyclopedia of Type Strains, Phase IV (KMG-IV): sequencing the most valuable type-strain genomes for metagenomic binning, comparative biology and taxonomic classification.</title>
        <authorList>
            <person name="Goeker M."/>
        </authorList>
    </citation>
    <scope>NUCLEOTIDE SEQUENCE [LARGE SCALE GENOMIC DNA]</scope>
    <source>
        <strain evidence="2 3">DSM 12251</strain>
    </source>
</reference>